<sequence>MNDRAVVAAAWQLIDSAGVHGSPVILEAPEDTGLRELIAEVGRRAGRPRNLAMGGFTDPSLTEHTGLPLVEPFSDGLSEMRGWAHGAHWIGCGRVAGAGRERTVVVIARREDPAVGGFPDGVSWAEKLRILTGWVPAPQPAVDWPAVEAGLGTSLPGDYKEIVDLFGGGGFDEYVDLLVPGAPGMDLVDWAKSDGDVTVLWKPYAGYPAPGGLLRWGSSEQELDFVWRTGPGDPDHWPVMVGEFGDWQRFDCGLGEFLVRMLTDVQFGFPTSRLRVHSFRAYDLGSVGG</sequence>
<protein>
    <recommendedName>
        <fullName evidence="3">Knr4/Smi1-like domain-containing protein</fullName>
    </recommendedName>
</protein>
<evidence type="ECO:0000313" key="1">
    <source>
        <dbReference type="EMBL" id="MBB5925962.1"/>
    </source>
</evidence>
<reference evidence="1 2" key="1">
    <citation type="submission" date="2020-08" db="EMBL/GenBank/DDBJ databases">
        <title>Genomic Encyclopedia of Type Strains, Phase III (KMG-III): the genomes of soil and plant-associated and newly described type strains.</title>
        <authorList>
            <person name="Whitman W."/>
        </authorList>
    </citation>
    <scope>NUCLEOTIDE SEQUENCE [LARGE SCALE GENOMIC DNA]</scope>
    <source>
        <strain evidence="1 2">CECT 3313</strain>
    </source>
</reference>
<evidence type="ECO:0000313" key="2">
    <source>
        <dbReference type="Proteomes" id="UP000585836"/>
    </source>
</evidence>
<gene>
    <name evidence="1" type="ORF">FHS34_001416</name>
</gene>
<dbReference type="RefSeq" id="WP_184962224.1">
    <property type="nucleotide sequence ID" value="NZ_BAAAWF010000091.1"/>
</dbReference>
<name>A0A7W9PRB5_9ACTN</name>
<dbReference type="EMBL" id="JACHJK010000002">
    <property type="protein sequence ID" value="MBB5925962.1"/>
    <property type="molecule type" value="Genomic_DNA"/>
</dbReference>
<accession>A0A7W9PRB5</accession>
<dbReference type="InterPro" id="IPR037883">
    <property type="entry name" value="Knr4/Smi1-like_sf"/>
</dbReference>
<proteinExistence type="predicted"/>
<dbReference type="SUPFAM" id="SSF160631">
    <property type="entry name" value="SMI1/KNR4-like"/>
    <property type="match status" value="1"/>
</dbReference>
<organism evidence="1 2">
    <name type="scientific">Streptomyces echinatus</name>
    <dbReference type="NCBI Taxonomy" id="67293"/>
    <lineage>
        <taxon>Bacteria</taxon>
        <taxon>Bacillati</taxon>
        <taxon>Actinomycetota</taxon>
        <taxon>Actinomycetes</taxon>
        <taxon>Kitasatosporales</taxon>
        <taxon>Streptomycetaceae</taxon>
        <taxon>Streptomyces</taxon>
    </lineage>
</organism>
<keyword evidence="2" id="KW-1185">Reference proteome</keyword>
<comment type="caution">
    <text evidence="1">The sequence shown here is derived from an EMBL/GenBank/DDBJ whole genome shotgun (WGS) entry which is preliminary data.</text>
</comment>
<evidence type="ECO:0008006" key="3">
    <source>
        <dbReference type="Google" id="ProtNLM"/>
    </source>
</evidence>
<dbReference type="Proteomes" id="UP000585836">
    <property type="component" value="Unassembled WGS sequence"/>
</dbReference>
<dbReference type="AlphaFoldDB" id="A0A7W9PRB5"/>